<dbReference type="GO" id="GO:0004803">
    <property type="term" value="F:transposase activity"/>
    <property type="evidence" value="ECO:0007669"/>
    <property type="project" value="InterPro"/>
</dbReference>
<dbReference type="InterPro" id="IPR036515">
    <property type="entry name" value="Transposase_17_sf"/>
</dbReference>
<dbReference type="HOGENOM" id="CLU_876724_0_0_6"/>
<dbReference type="EMBL" id="HF680312">
    <property type="protein sequence ID" value="CCU73224.1"/>
    <property type="molecule type" value="Genomic_DNA"/>
</dbReference>
<dbReference type="GO" id="GO:0003677">
    <property type="term" value="F:DNA binding"/>
    <property type="evidence" value="ECO:0007669"/>
    <property type="project" value="InterPro"/>
</dbReference>
<keyword evidence="2" id="KW-1185">Reference proteome</keyword>
<evidence type="ECO:0000313" key="1">
    <source>
        <dbReference type="EMBL" id="CCU73224.1"/>
    </source>
</evidence>
<dbReference type="Proteomes" id="UP000011866">
    <property type="component" value="Chromosome"/>
</dbReference>
<proteinExistence type="predicted"/>
<dbReference type="GeneID" id="79177578"/>
<dbReference type="Gene3D" id="3.30.70.1290">
    <property type="entry name" value="Transposase IS200-like"/>
    <property type="match status" value="1"/>
</dbReference>
<reference evidence="1 2" key="1">
    <citation type="journal article" date="2013" name="Genome Announc.">
        <title>Genome Sequence of Thalassolituus oleivorans MIL-1 (DSM 14913T).</title>
        <authorList>
            <person name="Golyshin P.N."/>
            <person name="Werner J."/>
            <person name="Chernikova T.N."/>
            <person name="Tran H."/>
            <person name="Ferrer M."/>
            <person name="Yakimov M.M."/>
            <person name="Teeling H."/>
            <person name="Golyshina O.V."/>
        </authorList>
    </citation>
    <scope>NUCLEOTIDE SEQUENCE [LARGE SCALE GENOMIC DNA]</scope>
    <source>
        <strain evidence="1 2">MIL-1</strain>
    </source>
</reference>
<accession>M5DUJ6</accession>
<dbReference type="RefSeq" id="WP_015487934.1">
    <property type="nucleotide sequence ID" value="NC_020888.1"/>
</dbReference>
<sequence>MMLHGAGVYYFALSGARSQGIFQSVFEYDYGIRLLAELRGCRLLAYVLDENSIRCVMRCDRDWTEVLEDIQVAFNQLHERCWQQTKPVLSEQGIVLLVDEQAYLTDLIIQMHRLPQTQRLVADACVYPWSSDHHYRDLNPPKWIDTQSMLNLLCQTRHNTATRYQAVMEQPHVVELDLEHGCHPLYQALARDHFINQHQARNAVTGVSRTPEELQRLLNDACDLIAGRFSLTRDELLDRTLRRQYARLMPLVVWLLSERGLTHETIANLIKEDEEVLPLWIRSVPADHPDTLLVKLKALWSPDLASLQLASSNGKAKPVKSAVKPAAIKASTDNDDSAPLANV</sequence>
<dbReference type="KEGG" id="tol:TOL_2828"/>
<dbReference type="GO" id="GO:0006313">
    <property type="term" value="P:DNA transposition"/>
    <property type="evidence" value="ECO:0007669"/>
    <property type="project" value="InterPro"/>
</dbReference>
<evidence type="ECO:0000313" key="2">
    <source>
        <dbReference type="Proteomes" id="UP000011866"/>
    </source>
</evidence>
<dbReference type="STRING" id="187493.CN03_04280"/>
<protein>
    <submittedName>
        <fullName evidence="1">Uncharacterized protein</fullName>
    </submittedName>
</protein>
<name>M5DUJ6_9GAMM</name>
<organism evidence="1 2">
    <name type="scientific">Thalassolituus oleivorans MIL-1</name>
    <dbReference type="NCBI Taxonomy" id="1298593"/>
    <lineage>
        <taxon>Bacteria</taxon>
        <taxon>Pseudomonadati</taxon>
        <taxon>Pseudomonadota</taxon>
        <taxon>Gammaproteobacteria</taxon>
        <taxon>Oceanospirillales</taxon>
        <taxon>Oceanospirillaceae</taxon>
        <taxon>Thalassolituus</taxon>
    </lineage>
</organism>
<dbReference type="AlphaFoldDB" id="M5DUJ6"/>
<gene>
    <name evidence="1" type="ORF">TOL_2828</name>
</gene>